<dbReference type="PANTHER" id="PTHR12670:SF1">
    <property type="entry name" value="NEUTRAL CERAMIDASE"/>
    <property type="match status" value="1"/>
</dbReference>
<name>A0AAD7ATJ4_9AGAR</name>
<keyword evidence="1" id="KW-0472">Membrane</keyword>
<gene>
    <name evidence="3" type="ORF">DFH08DRAFT_946709</name>
</gene>
<protein>
    <submittedName>
        <fullName evidence="3">Neutral/alkaline non-lysosomal ceramidase-domain-containing protein</fullName>
    </submittedName>
</protein>
<proteinExistence type="predicted"/>
<dbReference type="GO" id="GO:0005576">
    <property type="term" value="C:extracellular region"/>
    <property type="evidence" value="ECO:0007669"/>
    <property type="project" value="TreeGrafter"/>
</dbReference>
<feature type="transmembrane region" description="Helical" evidence="1">
    <location>
        <begin position="254"/>
        <end position="273"/>
    </location>
</feature>
<dbReference type="EMBL" id="JARIHO010000001">
    <property type="protein sequence ID" value="KAJ7367726.1"/>
    <property type="molecule type" value="Genomic_DNA"/>
</dbReference>
<comment type="caution">
    <text evidence="3">The sequence shown here is derived from an EMBL/GenBank/DDBJ whole genome shotgun (WGS) entry which is preliminary data.</text>
</comment>
<dbReference type="GO" id="GO:0046514">
    <property type="term" value="P:ceramide catabolic process"/>
    <property type="evidence" value="ECO:0007669"/>
    <property type="project" value="InterPro"/>
</dbReference>
<organism evidence="3 4">
    <name type="scientific">Mycena albidolilacea</name>
    <dbReference type="NCBI Taxonomy" id="1033008"/>
    <lineage>
        <taxon>Eukaryota</taxon>
        <taxon>Fungi</taxon>
        <taxon>Dikarya</taxon>
        <taxon>Basidiomycota</taxon>
        <taxon>Agaricomycotina</taxon>
        <taxon>Agaricomycetes</taxon>
        <taxon>Agaricomycetidae</taxon>
        <taxon>Agaricales</taxon>
        <taxon>Marasmiineae</taxon>
        <taxon>Mycenaceae</taxon>
        <taxon>Mycena</taxon>
    </lineage>
</organism>
<evidence type="ECO:0000313" key="3">
    <source>
        <dbReference type="EMBL" id="KAJ7367726.1"/>
    </source>
</evidence>
<feature type="domain" description="Neutral/alkaline non-lysosomal ceramidase N-terminal" evidence="2">
    <location>
        <begin position="41"/>
        <end position="104"/>
    </location>
</feature>
<dbReference type="Proteomes" id="UP001218218">
    <property type="component" value="Unassembled WGS sequence"/>
</dbReference>
<dbReference type="GO" id="GO:0042759">
    <property type="term" value="P:long-chain fatty acid biosynthetic process"/>
    <property type="evidence" value="ECO:0007669"/>
    <property type="project" value="TreeGrafter"/>
</dbReference>
<dbReference type="InterPro" id="IPR031329">
    <property type="entry name" value="NEUT/ALK_ceramidase_N"/>
</dbReference>
<dbReference type="InterPro" id="IPR006823">
    <property type="entry name" value="Ceramidase_alk"/>
</dbReference>
<dbReference type="AlphaFoldDB" id="A0AAD7ATJ4"/>
<reference evidence="3" key="1">
    <citation type="submission" date="2023-03" db="EMBL/GenBank/DDBJ databases">
        <title>Massive genome expansion in bonnet fungi (Mycena s.s.) driven by repeated elements and novel gene families across ecological guilds.</title>
        <authorList>
            <consortium name="Lawrence Berkeley National Laboratory"/>
            <person name="Harder C.B."/>
            <person name="Miyauchi S."/>
            <person name="Viragh M."/>
            <person name="Kuo A."/>
            <person name="Thoen E."/>
            <person name="Andreopoulos B."/>
            <person name="Lu D."/>
            <person name="Skrede I."/>
            <person name="Drula E."/>
            <person name="Henrissat B."/>
            <person name="Morin E."/>
            <person name="Kohler A."/>
            <person name="Barry K."/>
            <person name="LaButti K."/>
            <person name="Morin E."/>
            <person name="Salamov A."/>
            <person name="Lipzen A."/>
            <person name="Mereny Z."/>
            <person name="Hegedus B."/>
            <person name="Baldrian P."/>
            <person name="Stursova M."/>
            <person name="Weitz H."/>
            <person name="Taylor A."/>
            <person name="Grigoriev I.V."/>
            <person name="Nagy L.G."/>
            <person name="Martin F."/>
            <person name="Kauserud H."/>
        </authorList>
    </citation>
    <scope>NUCLEOTIDE SEQUENCE</scope>
    <source>
        <strain evidence="3">CBHHK002</strain>
    </source>
</reference>
<dbReference type="PANTHER" id="PTHR12670">
    <property type="entry name" value="CERAMIDASE"/>
    <property type="match status" value="1"/>
</dbReference>
<dbReference type="GO" id="GO:0017040">
    <property type="term" value="F:N-acylsphingosine amidohydrolase activity"/>
    <property type="evidence" value="ECO:0007669"/>
    <property type="project" value="InterPro"/>
</dbReference>
<keyword evidence="1" id="KW-0812">Transmembrane</keyword>
<evidence type="ECO:0000313" key="4">
    <source>
        <dbReference type="Proteomes" id="UP001218218"/>
    </source>
</evidence>
<sequence length="276" mass="29257">MGGPFFAPLQADLSINGLTNDVCTGRQLLREPPPAAHHARLHQQTYNTIVTGVVLAISYAHSSLVPGTLSLGNATVTSGNIDCSPTAYLANPATECALYDNLRDRGDQDKVFELIPCAWDEYLQDNKGMAAYLYEASVKSNTMPGNQTFVANFTQANIDVHPPLPSQPYNSQPCQANTSTCGSTVEDCYGCGPAFTLNSYGFHSNEVIVQVQVDAAKGLVNGGKLGGVSGSVWSVHLANHMFALPNRTVAKTCLAAMGFLFAGGAMCILAFLLPPP</sequence>
<evidence type="ECO:0000259" key="2">
    <source>
        <dbReference type="Pfam" id="PF04734"/>
    </source>
</evidence>
<keyword evidence="1" id="KW-1133">Transmembrane helix</keyword>
<keyword evidence="4" id="KW-1185">Reference proteome</keyword>
<feature type="domain" description="Neutral/alkaline non-lysosomal ceramidase N-terminal" evidence="2">
    <location>
        <begin position="125"/>
        <end position="265"/>
    </location>
</feature>
<dbReference type="Pfam" id="PF04734">
    <property type="entry name" value="Ceramidase_alk"/>
    <property type="match status" value="2"/>
</dbReference>
<accession>A0AAD7ATJ4</accession>
<evidence type="ECO:0000256" key="1">
    <source>
        <dbReference type="SAM" id="Phobius"/>
    </source>
</evidence>
<dbReference type="GO" id="GO:0016020">
    <property type="term" value="C:membrane"/>
    <property type="evidence" value="ECO:0007669"/>
    <property type="project" value="GOC"/>
</dbReference>
<dbReference type="GO" id="GO:0046512">
    <property type="term" value="P:sphingosine biosynthetic process"/>
    <property type="evidence" value="ECO:0007669"/>
    <property type="project" value="TreeGrafter"/>
</dbReference>